<evidence type="ECO:0000313" key="3">
    <source>
        <dbReference type="Proteomes" id="UP000198287"/>
    </source>
</evidence>
<sequence>MPKIFLIKNRLLQQQQRLLETSKQASPSSEGGLDRDDDGEKDSPPCHVTPRSLFGRFLANRSASPSPVGDCGASDHDDNDSDEPLSLVVHKGSLFRMNKYFFSYRNIQHKCIEEQPDSFLIYPNPFSRGGGGGAIRAINKQERKLNQ</sequence>
<organism evidence="2 3">
    <name type="scientific">Folsomia candida</name>
    <name type="common">Springtail</name>
    <dbReference type="NCBI Taxonomy" id="158441"/>
    <lineage>
        <taxon>Eukaryota</taxon>
        <taxon>Metazoa</taxon>
        <taxon>Ecdysozoa</taxon>
        <taxon>Arthropoda</taxon>
        <taxon>Hexapoda</taxon>
        <taxon>Collembola</taxon>
        <taxon>Entomobryomorpha</taxon>
        <taxon>Isotomoidea</taxon>
        <taxon>Isotomidae</taxon>
        <taxon>Proisotominae</taxon>
        <taxon>Folsomia</taxon>
    </lineage>
</organism>
<dbReference type="EMBL" id="LNIX01000006">
    <property type="protein sequence ID" value="OXA53256.1"/>
    <property type="molecule type" value="Genomic_DNA"/>
</dbReference>
<dbReference type="OrthoDB" id="6508643at2759"/>
<protein>
    <submittedName>
        <fullName evidence="2">Protein ovo</fullName>
    </submittedName>
</protein>
<feature type="region of interest" description="Disordered" evidence="1">
    <location>
        <begin position="17"/>
        <end position="84"/>
    </location>
</feature>
<evidence type="ECO:0000313" key="2">
    <source>
        <dbReference type="EMBL" id="OXA53256.1"/>
    </source>
</evidence>
<name>A0A226E9G3_FOLCA</name>
<gene>
    <name evidence="2" type="ORF">Fcan01_12684</name>
</gene>
<proteinExistence type="predicted"/>
<accession>A0A226E9G3</accession>
<comment type="caution">
    <text evidence="2">The sequence shown here is derived from an EMBL/GenBank/DDBJ whole genome shotgun (WGS) entry which is preliminary data.</text>
</comment>
<keyword evidence="3" id="KW-1185">Reference proteome</keyword>
<evidence type="ECO:0000256" key="1">
    <source>
        <dbReference type="SAM" id="MobiDB-lite"/>
    </source>
</evidence>
<dbReference type="AlphaFoldDB" id="A0A226E9G3"/>
<reference evidence="2 3" key="1">
    <citation type="submission" date="2015-12" db="EMBL/GenBank/DDBJ databases">
        <title>The genome of Folsomia candida.</title>
        <authorList>
            <person name="Faddeeva A."/>
            <person name="Derks M.F."/>
            <person name="Anvar Y."/>
            <person name="Smit S."/>
            <person name="Van Straalen N."/>
            <person name="Roelofs D."/>
        </authorList>
    </citation>
    <scope>NUCLEOTIDE SEQUENCE [LARGE SCALE GENOMIC DNA]</scope>
    <source>
        <strain evidence="2 3">VU population</strain>
        <tissue evidence="2">Whole body</tissue>
    </source>
</reference>
<dbReference type="Proteomes" id="UP000198287">
    <property type="component" value="Unassembled WGS sequence"/>
</dbReference>